<proteinExistence type="predicted"/>
<reference evidence="4" key="1">
    <citation type="submission" date="2021-11" db="EMBL/GenBank/DDBJ databases">
        <title>Clostridia strains as spoilage organisms.</title>
        <authorList>
            <person name="Wambui J."/>
            <person name="Stevens M.J.A."/>
            <person name="Stephan R."/>
        </authorList>
    </citation>
    <scope>NUCLEOTIDE SEQUENCE</scope>
    <source>
        <strain evidence="4">CF009</strain>
    </source>
</reference>
<dbReference type="InterPro" id="IPR050695">
    <property type="entry name" value="N-acetylmuramoyl_amidase_3"/>
</dbReference>
<protein>
    <submittedName>
        <fullName evidence="4">N-acetylmuramoyl-L-alanine amidase</fullName>
        <ecNumber evidence="4">3.5.1.28</ecNumber>
    </submittedName>
</protein>
<dbReference type="Pfam" id="PF08239">
    <property type="entry name" value="SH3_3"/>
    <property type="match status" value="1"/>
</dbReference>
<gene>
    <name evidence="4" type="ORF">LL038_01285</name>
</gene>
<dbReference type="EC" id="3.5.1.28" evidence="4"/>
<dbReference type="PROSITE" id="PS51781">
    <property type="entry name" value="SH3B"/>
    <property type="match status" value="1"/>
</dbReference>
<evidence type="ECO:0000256" key="1">
    <source>
        <dbReference type="ARBA" id="ARBA00022801"/>
    </source>
</evidence>
<name>A0AA47EIP2_9CLOT</name>
<dbReference type="PANTHER" id="PTHR30404">
    <property type="entry name" value="N-ACETYLMURAMOYL-L-ALANINE AMIDASE"/>
    <property type="match status" value="1"/>
</dbReference>
<dbReference type="RefSeq" id="WP_216119680.1">
    <property type="nucleotide sequence ID" value="NZ_CP086239.1"/>
</dbReference>
<dbReference type="InterPro" id="IPR002508">
    <property type="entry name" value="MurNAc-LAA_cat"/>
</dbReference>
<dbReference type="GO" id="GO:0009253">
    <property type="term" value="P:peptidoglycan catabolic process"/>
    <property type="evidence" value="ECO:0007669"/>
    <property type="project" value="InterPro"/>
</dbReference>
<evidence type="ECO:0000313" key="4">
    <source>
        <dbReference type="EMBL" id="WAG60914.1"/>
    </source>
</evidence>
<evidence type="ECO:0000256" key="2">
    <source>
        <dbReference type="ARBA" id="ARBA00023316"/>
    </source>
</evidence>
<dbReference type="GO" id="GO:0071555">
    <property type="term" value="P:cell wall organization"/>
    <property type="evidence" value="ECO:0007669"/>
    <property type="project" value="UniProtKB-KW"/>
</dbReference>
<dbReference type="GO" id="GO:0030288">
    <property type="term" value="C:outer membrane-bounded periplasmic space"/>
    <property type="evidence" value="ECO:0007669"/>
    <property type="project" value="TreeGrafter"/>
</dbReference>
<feature type="domain" description="SH3b" evidence="3">
    <location>
        <begin position="244"/>
        <end position="305"/>
    </location>
</feature>
<dbReference type="AlphaFoldDB" id="A0AA47EIP2"/>
<keyword evidence="1 4" id="KW-0378">Hydrolase</keyword>
<dbReference type="SMART" id="SM00646">
    <property type="entry name" value="Ami_3"/>
    <property type="match status" value="1"/>
</dbReference>
<accession>A0AA47EIP2</accession>
<dbReference type="GO" id="GO:0008745">
    <property type="term" value="F:N-acetylmuramoyl-L-alanine amidase activity"/>
    <property type="evidence" value="ECO:0007669"/>
    <property type="project" value="UniProtKB-EC"/>
</dbReference>
<evidence type="ECO:0000259" key="3">
    <source>
        <dbReference type="PROSITE" id="PS51781"/>
    </source>
</evidence>
<dbReference type="InterPro" id="IPR003646">
    <property type="entry name" value="SH3-like_bac-type"/>
</dbReference>
<dbReference type="CDD" id="cd02696">
    <property type="entry name" value="MurNAc-LAA"/>
    <property type="match status" value="1"/>
</dbReference>
<sequence length="305" mass="33391">MAIISWDEGHGTGQDRGAEGFLNEEKVIREYAPICIAELQRHGHTLVNCTPPPNTNMTVNQSLAYRTAKANSSGSILHLCFHVNAYDDASAHGCEIEYASTSGSKYATSVLTEIHKLGFADRGIKNPRLWMTYQPSAVSILIEPFFCTNSNDCNLYNKTTLGLAIAKGILNIIGGTVTPTVVSPTIKFRKILKVTKQTACISENGSLVKIFKVGDMLTAVDEDKNWWTLLIGSVSKANTIEIKVQYGIISASNLFVRLEPHATATELGSLNKDTKVQINKIDGDWINIVYNGGFGWVFGKYVTLV</sequence>
<dbReference type="Proteomes" id="UP001164733">
    <property type="component" value="Chromosome"/>
</dbReference>
<dbReference type="Pfam" id="PF01520">
    <property type="entry name" value="Amidase_3"/>
    <property type="match status" value="1"/>
</dbReference>
<organism evidence="4 5">
    <name type="scientific">Clostridium estertheticum</name>
    <dbReference type="NCBI Taxonomy" id="238834"/>
    <lineage>
        <taxon>Bacteria</taxon>
        <taxon>Bacillati</taxon>
        <taxon>Bacillota</taxon>
        <taxon>Clostridia</taxon>
        <taxon>Eubacteriales</taxon>
        <taxon>Clostridiaceae</taxon>
        <taxon>Clostridium</taxon>
    </lineage>
</organism>
<dbReference type="EMBL" id="CP086239">
    <property type="protein sequence ID" value="WAG60914.1"/>
    <property type="molecule type" value="Genomic_DNA"/>
</dbReference>
<evidence type="ECO:0000313" key="5">
    <source>
        <dbReference type="Proteomes" id="UP001164733"/>
    </source>
</evidence>
<dbReference type="PANTHER" id="PTHR30404:SF0">
    <property type="entry name" value="N-ACETYLMURAMOYL-L-ALANINE AMIDASE AMIC"/>
    <property type="match status" value="1"/>
</dbReference>
<keyword evidence="2" id="KW-0961">Cell wall biogenesis/degradation</keyword>